<evidence type="ECO:0000313" key="4">
    <source>
        <dbReference type="Proteomes" id="UP000187203"/>
    </source>
</evidence>
<feature type="compositionally biased region" description="Pro residues" evidence="1">
    <location>
        <begin position="128"/>
        <end position="171"/>
    </location>
</feature>
<feature type="compositionally biased region" description="Low complexity" evidence="1">
    <location>
        <begin position="98"/>
        <end position="107"/>
    </location>
</feature>
<feature type="compositionally biased region" description="Acidic residues" evidence="1">
    <location>
        <begin position="41"/>
        <end position="50"/>
    </location>
</feature>
<dbReference type="Proteomes" id="UP000187203">
    <property type="component" value="Unassembled WGS sequence"/>
</dbReference>
<comment type="caution">
    <text evidence="3">The sequence shown here is derived from an EMBL/GenBank/DDBJ whole genome shotgun (WGS) entry which is preliminary data.</text>
</comment>
<organism evidence="3 4">
    <name type="scientific">Corchorus olitorius</name>
    <dbReference type="NCBI Taxonomy" id="93759"/>
    <lineage>
        <taxon>Eukaryota</taxon>
        <taxon>Viridiplantae</taxon>
        <taxon>Streptophyta</taxon>
        <taxon>Embryophyta</taxon>
        <taxon>Tracheophyta</taxon>
        <taxon>Spermatophyta</taxon>
        <taxon>Magnoliopsida</taxon>
        <taxon>eudicotyledons</taxon>
        <taxon>Gunneridae</taxon>
        <taxon>Pentapetalae</taxon>
        <taxon>rosids</taxon>
        <taxon>malvids</taxon>
        <taxon>Malvales</taxon>
        <taxon>Malvaceae</taxon>
        <taxon>Grewioideae</taxon>
        <taxon>Apeibeae</taxon>
        <taxon>Corchorus</taxon>
    </lineage>
</organism>
<feature type="signal peptide" evidence="2">
    <location>
        <begin position="1"/>
        <end position="20"/>
    </location>
</feature>
<gene>
    <name evidence="3" type="ORF">COLO4_36533</name>
</gene>
<dbReference type="EMBL" id="AWUE01023288">
    <property type="protein sequence ID" value="OMO54269.1"/>
    <property type="molecule type" value="Genomic_DNA"/>
</dbReference>
<name>A0A1R3G845_9ROSI</name>
<evidence type="ECO:0000313" key="3">
    <source>
        <dbReference type="EMBL" id="OMO54269.1"/>
    </source>
</evidence>
<reference evidence="4" key="1">
    <citation type="submission" date="2013-09" db="EMBL/GenBank/DDBJ databases">
        <title>Corchorus olitorius genome sequencing.</title>
        <authorList>
            <person name="Alam M."/>
            <person name="Haque M.S."/>
            <person name="Islam M.S."/>
            <person name="Emdad E.M."/>
            <person name="Islam M.M."/>
            <person name="Ahmed B."/>
            <person name="Halim A."/>
            <person name="Hossen Q.M.M."/>
            <person name="Hossain M.Z."/>
            <person name="Ahmed R."/>
            <person name="Khan M.M."/>
            <person name="Islam R."/>
            <person name="Rashid M.M."/>
            <person name="Khan S.A."/>
            <person name="Rahman M.S."/>
            <person name="Alam M."/>
            <person name="Yahiya A.S."/>
            <person name="Khan M.S."/>
            <person name="Azam M.S."/>
            <person name="Haque T."/>
            <person name="Lashkar M.Z.H."/>
            <person name="Akhand A.I."/>
            <person name="Morshed G."/>
            <person name="Roy S."/>
            <person name="Uddin K.S."/>
            <person name="Rabeya T."/>
            <person name="Hossain A.S."/>
            <person name="Chowdhury A."/>
            <person name="Snigdha A.R."/>
            <person name="Mortoza M.S."/>
            <person name="Matin S.A."/>
            <person name="Hoque S.M.E."/>
            <person name="Islam M.K."/>
            <person name="Roy D.K."/>
            <person name="Haider R."/>
            <person name="Moosa M.M."/>
            <person name="Elias S.M."/>
            <person name="Hasan A.M."/>
            <person name="Jahan S."/>
            <person name="Shafiuddin M."/>
            <person name="Mahmood N."/>
            <person name="Shommy N.S."/>
        </authorList>
    </citation>
    <scope>NUCLEOTIDE SEQUENCE [LARGE SCALE GENOMIC DNA]</scope>
    <source>
        <strain evidence="4">cv. O-4</strain>
    </source>
</reference>
<sequence>MAKISLIPFLLLALLVAVQAQDFIPSDFPSEDSSLFSELSDFPDDDDSDEINSLPLRSQHFALQTQSQNSFPSEINLSFDFQGANSPFMTNPADSSDDPLSSSSSDSEFLAGEEDSQDEPNSILPDLPKVPPLLPHEPVSPPPLPSETPSTPPPTPSETPEAPDTPLPPSASPEFLLLPHHQQPAKGKCFAKCNKKKVPLLHNLCSKVCKKRCVLLYAQLVYNCTDKCAEAMPNTFKSDEKKVAGYVRYCFHKCTKKF</sequence>
<keyword evidence="2" id="KW-0732">Signal</keyword>
<feature type="compositionally biased region" description="Polar residues" evidence="1">
    <location>
        <begin position="83"/>
        <end position="93"/>
    </location>
</feature>
<feature type="chain" id="PRO_5012616301" evidence="2">
    <location>
        <begin position="21"/>
        <end position="258"/>
    </location>
</feature>
<feature type="region of interest" description="Disordered" evidence="1">
    <location>
        <begin position="82"/>
        <end position="175"/>
    </location>
</feature>
<evidence type="ECO:0000256" key="2">
    <source>
        <dbReference type="SAM" id="SignalP"/>
    </source>
</evidence>
<protein>
    <submittedName>
        <fullName evidence="3">Uncharacterized protein</fullName>
    </submittedName>
</protein>
<dbReference type="OrthoDB" id="991734at2759"/>
<feature type="compositionally biased region" description="Low complexity" evidence="1">
    <location>
        <begin position="31"/>
        <end position="40"/>
    </location>
</feature>
<keyword evidence="4" id="KW-1185">Reference proteome</keyword>
<accession>A0A1R3G845</accession>
<evidence type="ECO:0000256" key="1">
    <source>
        <dbReference type="SAM" id="MobiDB-lite"/>
    </source>
</evidence>
<feature type="region of interest" description="Disordered" evidence="1">
    <location>
        <begin position="31"/>
        <end position="52"/>
    </location>
</feature>
<proteinExistence type="predicted"/>
<dbReference type="AlphaFoldDB" id="A0A1R3G845"/>